<dbReference type="EMBL" id="AUSW01000015">
    <property type="protein sequence ID" value="ERL56146.1"/>
    <property type="molecule type" value="Genomic_DNA"/>
</dbReference>
<dbReference type="PANTHER" id="PTHR33516:SF2">
    <property type="entry name" value="LEXA REPRESSOR-RELATED"/>
    <property type="match status" value="1"/>
</dbReference>
<feature type="domain" description="Peptidase S24/S26A/S26B/S26C" evidence="1">
    <location>
        <begin position="33"/>
        <end position="145"/>
    </location>
</feature>
<accession>U4T7P9</accession>
<proteinExistence type="predicted"/>
<dbReference type="PATRIC" id="fig|1354303.4.peg.811"/>
<dbReference type="Gene3D" id="2.10.109.10">
    <property type="entry name" value="Umud Fragment, subunit A"/>
    <property type="match status" value="1"/>
</dbReference>
<organism evidence="2 3">
    <name type="scientific">Psychrobacter aquaticus CMS 56</name>
    <dbReference type="NCBI Taxonomy" id="1354303"/>
    <lineage>
        <taxon>Bacteria</taxon>
        <taxon>Pseudomonadati</taxon>
        <taxon>Pseudomonadota</taxon>
        <taxon>Gammaproteobacteria</taxon>
        <taxon>Moraxellales</taxon>
        <taxon>Moraxellaceae</taxon>
        <taxon>Psychrobacter</taxon>
    </lineage>
</organism>
<gene>
    <name evidence="2" type="ORF">M917_0824</name>
</gene>
<dbReference type="CDD" id="cd06529">
    <property type="entry name" value="S24_LexA-like"/>
    <property type="match status" value="1"/>
</dbReference>
<dbReference type="eggNOG" id="COG1974">
    <property type="taxonomic scope" value="Bacteria"/>
</dbReference>
<dbReference type="RefSeq" id="WP_021813477.1">
    <property type="nucleotide sequence ID" value="NZ_AUSW01000015.1"/>
</dbReference>
<dbReference type="OrthoDB" id="9787787at2"/>
<dbReference type="STRING" id="1354303.M917_0824"/>
<evidence type="ECO:0000259" key="1">
    <source>
        <dbReference type="Pfam" id="PF00717"/>
    </source>
</evidence>
<dbReference type="InterPro" id="IPR039418">
    <property type="entry name" value="LexA-like"/>
</dbReference>
<sequence length="157" mass="17290">MQTSAMPSQDHKANATLIGVLDAKTHANLPQFLHKLSAGSPTSTADDIKMIDLNTLCLQHPTETFLYQAGGESMVDAGIDDGDYLLVDRQLEAKSGQLVAASYFNETLIKEMVIDDYGITLIAHSDNHKDLVVEHPEYFIVIGVVTWVFADKRGWRG</sequence>
<dbReference type="AlphaFoldDB" id="U4T7P9"/>
<dbReference type="InterPro" id="IPR050077">
    <property type="entry name" value="LexA_repressor"/>
</dbReference>
<keyword evidence="3" id="KW-1185">Reference proteome</keyword>
<dbReference type="InterPro" id="IPR036286">
    <property type="entry name" value="LexA/Signal_pep-like_sf"/>
</dbReference>
<dbReference type="PANTHER" id="PTHR33516">
    <property type="entry name" value="LEXA REPRESSOR"/>
    <property type="match status" value="1"/>
</dbReference>
<dbReference type="InterPro" id="IPR015927">
    <property type="entry name" value="Peptidase_S24_S26A/B/C"/>
</dbReference>
<comment type="caution">
    <text evidence="2">The sequence shown here is derived from an EMBL/GenBank/DDBJ whole genome shotgun (WGS) entry which is preliminary data.</text>
</comment>
<dbReference type="Pfam" id="PF00717">
    <property type="entry name" value="Peptidase_S24"/>
    <property type="match status" value="1"/>
</dbReference>
<evidence type="ECO:0000313" key="3">
    <source>
        <dbReference type="Proteomes" id="UP000016761"/>
    </source>
</evidence>
<name>U4T7P9_9GAMM</name>
<reference evidence="2 3" key="1">
    <citation type="journal article" date="2013" name="Genome Announc.">
        <title>Draft Genome Sequence of Psychrobacter aquaticus Strain CMS 56T, Isolated from a Cyanobacterial Mat Sample Collected from Water Bodies in the McMurdo Dry Valley Region of Antarctica.</title>
        <authorList>
            <person name="Reddy G.S."/>
            <person name="Ara S."/>
            <person name="Singh A."/>
            <person name="Kumar Pinnaka A."/>
            <person name="Shivaji S."/>
        </authorList>
    </citation>
    <scope>NUCLEOTIDE SEQUENCE [LARGE SCALE GENOMIC DNA]</scope>
    <source>
        <strain evidence="2 3">CMS 56</strain>
    </source>
</reference>
<dbReference type="Proteomes" id="UP000016761">
    <property type="component" value="Unassembled WGS sequence"/>
</dbReference>
<evidence type="ECO:0000313" key="2">
    <source>
        <dbReference type="EMBL" id="ERL56146.1"/>
    </source>
</evidence>
<dbReference type="SUPFAM" id="SSF51306">
    <property type="entry name" value="LexA/Signal peptidase"/>
    <property type="match status" value="1"/>
</dbReference>
<protein>
    <submittedName>
        <fullName evidence="2">Error-prone repair protein UmuD</fullName>
    </submittedName>
</protein>